<gene>
    <name evidence="1" type="ORF">ASZ90_002424</name>
</gene>
<dbReference type="InterPro" id="IPR036237">
    <property type="entry name" value="Xyl_isomerase-like_sf"/>
</dbReference>
<sequence>MIPGTPAENRTYLGGRYAEIGLYFLETSGSLAYAPGDLPPGSDATRYHVHLPLDLPWAEGVRAAFDVTVRLAAKIAHLDPWGFVLHPPHQPGQLAAFVELWAAAGRAPGDILLENVEDAGQEALWPAARELGTGLCLDVGHMLAFGQTSLLDTPGVFERTRLAHVYAPYDPENPRDAARWRLPRREHRHRALSRLDGEGRQALSALLSGLAPEAVIMHEVFDDAALADSEQALTALCREWGFAS</sequence>
<dbReference type="AlphaFoldDB" id="A0A0W8G3K3"/>
<proteinExistence type="predicted"/>
<name>A0A0W8G3K3_9ZZZZ</name>
<dbReference type="EMBL" id="LNQE01000295">
    <property type="protein sequence ID" value="KUG27722.1"/>
    <property type="molecule type" value="Genomic_DNA"/>
</dbReference>
<organism evidence="1">
    <name type="scientific">hydrocarbon metagenome</name>
    <dbReference type="NCBI Taxonomy" id="938273"/>
    <lineage>
        <taxon>unclassified sequences</taxon>
        <taxon>metagenomes</taxon>
        <taxon>ecological metagenomes</taxon>
    </lineage>
</organism>
<dbReference type="Gene3D" id="3.20.20.150">
    <property type="entry name" value="Divalent-metal-dependent TIM barrel enzymes"/>
    <property type="match status" value="1"/>
</dbReference>
<reference evidence="1" key="1">
    <citation type="journal article" date="2015" name="Proc. Natl. Acad. Sci. U.S.A.">
        <title>Networks of energetic and metabolic interactions define dynamics in microbial communities.</title>
        <authorList>
            <person name="Embree M."/>
            <person name="Liu J.K."/>
            <person name="Al-Bassam M.M."/>
            <person name="Zengler K."/>
        </authorList>
    </citation>
    <scope>NUCLEOTIDE SEQUENCE</scope>
</reference>
<evidence type="ECO:0008006" key="2">
    <source>
        <dbReference type="Google" id="ProtNLM"/>
    </source>
</evidence>
<protein>
    <recommendedName>
        <fullName evidence="2">Xylose isomerase-like TIM barrel domain-containing protein</fullName>
    </recommendedName>
</protein>
<evidence type="ECO:0000313" key="1">
    <source>
        <dbReference type="EMBL" id="KUG27722.1"/>
    </source>
</evidence>
<dbReference type="SUPFAM" id="SSF51658">
    <property type="entry name" value="Xylose isomerase-like"/>
    <property type="match status" value="1"/>
</dbReference>
<comment type="caution">
    <text evidence="1">The sequence shown here is derived from an EMBL/GenBank/DDBJ whole genome shotgun (WGS) entry which is preliminary data.</text>
</comment>
<accession>A0A0W8G3K3</accession>
<dbReference type="NCBIfam" id="NF041277">
    <property type="entry name" value="coba_remo_CbiR"/>
    <property type="match status" value="1"/>
</dbReference>